<evidence type="ECO:0000259" key="1">
    <source>
        <dbReference type="SMART" id="SM00849"/>
    </source>
</evidence>
<feature type="domain" description="Metallo-beta-lactamase" evidence="1">
    <location>
        <begin position="7"/>
        <end position="179"/>
    </location>
</feature>
<keyword evidence="3" id="KW-1185">Reference proteome</keyword>
<gene>
    <name evidence="2" type="ORF">ET475_06845</name>
</gene>
<dbReference type="EMBL" id="CP035494">
    <property type="protein sequence ID" value="QAY59733.1"/>
    <property type="molecule type" value="Genomic_DNA"/>
</dbReference>
<dbReference type="PANTHER" id="PTHR43546:SF3">
    <property type="entry name" value="UPF0173 METAL-DEPENDENT HYDROLASE MJ1163"/>
    <property type="match status" value="1"/>
</dbReference>
<dbReference type="InterPro" id="IPR001279">
    <property type="entry name" value="Metallo-B-lactamas"/>
</dbReference>
<dbReference type="AlphaFoldDB" id="A0A4P6EEE3"/>
<name>A0A4P6EEE3_9MICO</name>
<dbReference type="RefSeq" id="WP_129387664.1">
    <property type="nucleotide sequence ID" value="NZ_CP035494.1"/>
</dbReference>
<dbReference type="InterPro" id="IPR050114">
    <property type="entry name" value="UPF0173_UPF0282_UlaG_hydrolase"/>
</dbReference>
<organism evidence="2 3">
    <name type="scientific">Microbacterium protaetiae</name>
    <dbReference type="NCBI Taxonomy" id="2509458"/>
    <lineage>
        <taxon>Bacteria</taxon>
        <taxon>Bacillati</taxon>
        <taxon>Actinomycetota</taxon>
        <taxon>Actinomycetes</taxon>
        <taxon>Micrococcales</taxon>
        <taxon>Microbacteriaceae</taxon>
        <taxon>Microbacterium</taxon>
    </lineage>
</organism>
<dbReference type="KEGG" id="mprt:ET475_06845"/>
<evidence type="ECO:0000313" key="3">
    <source>
        <dbReference type="Proteomes" id="UP000293995"/>
    </source>
</evidence>
<accession>A0A4P6EEE3</accession>
<evidence type="ECO:0000313" key="2">
    <source>
        <dbReference type="EMBL" id="QAY59733.1"/>
    </source>
</evidence>
<dbReference type="GO" id="GO:0016787">
    <property type="term" value="F:hydrolase activity"/>
    <property type="evidence" value="ECO:0007669"/>
    <property type="project" value="UniProtKB-KW"/>
</dbReference>
<proteinExistence type="predicted"/>
<protein>
    <submittedName>
        <fullName evidence="2">MBL fold metallo-hydrolase</fullName>
    </submittedName>
</protein>
<dbReference type="Gene3D" id="3.60.15.10">
    <property type="entry name" value="Ribonuclease Z/Hydroxyacylglutathione hydrolase-like"/>
    <property type="match status" value="1"/>
</dbReference>
<dbReference type="SUPFAM" id="SSF56281">
    <property type="entry name" value="Metallo-hydrolase/oxidoreductase"/>
    <property type="match status" value="1"/>
</dbReference>
<reference evidence="2 3" key="1">
    <citation type="submission" date="2019-01" db="EMBL/GenBank/DDBJ databases">
        <title>Genome sequencing of strain DFW100M-13.</title>
        <authorList>
            <person name="Heo J."/>
            <person name="Kim S.-J."/>
            <person name="Kim J.-S."/>
            <person name="Hong S.-B."/>
            <person name="Kwon S.-W."/>
        </authorList>
    </citation>
    <scope>NUCLEOTIDE SEQUENCE [LARGE SCALE GENOMIC DNA]</scope>
    <source>
        <strain evidence="2 3">DFW100M-13</strain>
    </source>
</reference>
<dbReference type="OrthoDB" id="3190691at2"/>
<sequence>MKLTKHAHACVVVEDRGVRILIDPGTFTPNARDLLAQADAVLITHDHFDHFDLDAVRDALQTRPQLTVFGPSAVIQALTASGIEGARLHRVADGEQLTVAGIDVTVVGGPHALIHDGISVPDNAGYLIAGTVYHPGDAYAVPATQVDTVLVPSSGPWTKVGDAIDFVRAIAPRQTVPIHEAMLSEIGIGSFARFLGPDGLTGVELVPLAPGASIEI</sequence>
<dbReference type="Pfam" id="PF13483">
    <property type="entry name" value="Lactamase_B_3"/>
    <property type="match status" value="1"/>
</dbReference>
<keyword evidence="2" id="KW-0378">Hydrolase</keyword>
<dbReference type="InterPro" id="IPR036866">
    <property type="entry name" value="RibonucZ/Hydroxyglut_hydro"/>
</dbReference>
<dbReference type="PANTHER" id="PTHR43546">
    <property type="entry name" value="UPF0173 METAL-DEPENDENT HYDROLASE MJ1163-RELATED"/>
    <property type="match status" value="1"/>
</dbReference>
<dbReference type="Proteomes" id="UP000293995">
    <property type="component" value="Chromosome"/>
</dbReference>
<dbReference type="SMART" id="SM00849">
    <property type="entry name" value="Lactamase_B"/>
    <property type="match status" value="1"/>
</dbReference>